<name>A0ACC5RDZ7_9HYPH</name>
<keyword evidence="2" id="KW-1185">Reference proteome</keyword>
<keyword evidence="1" id="KW-0255">Endonuclease</keyword>
<keyword evidence="1" id="KW-0540">Nuclease</keyword>
<keyword evidence="1" id="KW-0436">Ligase</keyword>
<evidence type="ECO:0000313" key="2">
    <source>
        <dbReference type="Proteomes" id="UP000616151"/>
    </source>
</evidence>
<organism evidence="1 2">
    <name type="scientific">Taklimakanibacter albus</name>
    <dbReference type="NCBI Taxonomy" id="2800327"/>
    <lineage>
        <taxon>Bacteria</taxon>
        <taxon>Pseudomonadati</taxon>
        <taxon>Pseudomonadota</taxon>
        <taxon>Alphaproteobacteria</taxon>
        <taxon>Hyphomicrobiales</taxon>
        <taxon>Aestuariivirgaceae</taxon>
        <taxon>Taklimakanibacter</taxon>
    </lineage>
</organism>
<protein>
    <submittedName>
        <fullName evidence="1">Ligase-associated DNA damage response endonuclease PdeM</fullName>
        <ecNumber evidence="1">3.1.-.-</ecNumber>
    </submittedName>
</protein>
<sequence length="236" mass="25714">MNSSMRPCALSRAACISLSGLELLPDLAGALYVPDFEALLVADLHLEKASSLARRGVHLPPYDTRATLEHLSFSLAAARPKRLILLGDSFHDDEAHLRIDPSDIAEFARLTRGIDVIWLAGNHDPSPPQALGGHFAEEIALGPITLRHIPAALAEEEFEIAGHLHPAASLAQRGRALRRKCFIGHERRIVMPAYGSFTGGLSVSAEPFQAIFPDGRFDVWMIGGKAIHRFPAGRIR</sequence>
<dbReference type="EMBL" id="JAENHL010000008">
    <property type="protein sequence ID" value="MBK1870890.1"/>
    <property type="molecule type" value="Genomic_DNA"/>
</dbReference>
<gene>
    <name evidence="1" type="primary">pdeM</name>
    <name evidence="1" type="ORF">JHL16_31280</name>
</gene>
<keyword evidence="1" id="KW-0378">Hydrolase</keyword>
<dbReference type="EC" id="3.1.-.-" evidence="1"/>
<dbReference type="Proteomes" id="UP000616151">
    <property type="component" value="Unassembled WGS sequence"/>
</dbReference>
<accession>A0ACC5RDZ7</accession>
<reference evidence="1" key="1">
    <citation type="submission" date="2021-01" db="EMBL/GenBank/DDBJ databases">
        <authorList>
            <person name="Sun Q."/>
        </authorList>
    </citation>
    <scope>NUCLEOTIDE SEQUENCE</scope>
    <source>
        <strain evidence="1">YIM B02566</strain>
    </source>
</reference>
<proteinExistence type="predicted"/>
<evidence type="ECO:0000313" key="1">
    <source>
        <dbReference type="EMBL" id="MBK1870890.1"/>
    </source>
</evidence>
<comment type="caution">
    <text evidence="1">The sequence shown here is derived from an EMBL/GenBank/DDBJ whole genome shotgun (WGS) entry which is preliminary data.</text>
</comment>